<keyword evidence="10" id="KW-0997">Cell inner membrane</keyword>
<feature type="transmembrane region" description="Helical" evidence="10">
    <location>
        <begin position="164"/>
        <end position="181"/>
    </location>
</feature>
<dbReference type="GO" id="GO:0005886">
    <property type="term" value="C:plasma membrane"/>
    <property type="evidence" value="ECO:0007669"/>
    <property type="project" value="UniProtKB-SubCell"/>
</dbReference>
<evidence type="ECO:0000256" key="1">
    <source>
        <dbReference type="ARBA" id="ARBA00004651"/>
    </source>
</evidence>
<comment type="caution">
    <text evidence="12">The sequence shown here is derived from an EMBL/GenBank/DDBJ whole genome shotgun (WGS) entry which is preliminary data.</text>
</comment>
<feature type="transmembrane region" description="Helical" evidence="10">
    <location>
        <begin position="470"/>
        <end position="492"/>
    </location>
</feature>
<dbReference type="Pfam" id="PF03023">
    <property type="entry name" value="MurJ"/>
    <property type="match status" value="1"/>
</dbReference>
<comment type="pathway">
    <text evidence="10">Cell wall biogenesis; peptidoglycan biosynthesis.</text>
</comment>
<dbReference type="GO" id="GO:0015648">
    <property type="term" value="F:lipid-linked peptidoglycan transporter activity"/>
    <property type="evidence" value="ECO:0007669"/>
    <property type="project" value="UniProtKB-UniRule"/>
</dbReference>
<reference evidence="12 13" key="1">
    <citation type="submission" date="2014-09" db="EMBL/GenBank/DDBJ databases">
        <title>Genome sequences of Lysobacter dokdonensis DS-58.</title>
        <authorList>
            <person name="Kim J.F."/>
            <person name="Kwak M.-J."/>
        </authorList>
    </citation>
    <scope>NUCLEOTIDE SEQUENCE [LARGE SCALE GENOMIC DNA]</scope>
    <source>
        <strain evidence="12 13">DS-58</strain>
    </source>
</reference>
<keyword evidence="10 11" id="KW-0813">Transport</keyword>
<dbReference type="CDD" id="cd13123">
    <property type="entry name" value="MATE_MurJ_like"/>
    <property type="match status" value="1"/>
</dbReference>
<dbReference type="NCBIfam" id="TIGR01695">
    <property type="entry name" value="murJ_mviN"/>
    <property type="match status" value="1"/>
</dbReference>
<feature type="transmembrane region" description="Helical" evidence="10">
    <location>
        <begin position="187"/>
        <end position="206"/>
    </location>
</feature>
<feature type="transmembrane region" description="Helical" evidence="10">
    <location>
        <begin position="136"/>
        <end position="157"/>
    </location>
</feature>
<feature type="transmembrane region" description="Helical" evidence="10">
    <location>
        <begin position="352"/>
        <end position="379"/>
    </location>
</feature>
<comment type="similarity">
    <text evidence="9 10 11">Belongs to the MurJ/MviN family.</text>
</comment>
<dbReference type="InterPro" id="IPR004268">
    <property type="entry name" value="MurJ"/>
</dbReference>
<dbReference type="UniPathway" id="UPA00219"/>
<feature type="transmembrane region" description="Helical" evidence="10">
    <location>
        <begin position="240"/>
        <end position="262"/>
    </location>
</feature>
<evidence type="ECO:0000256" key="10">
    <source>
        <dbReference type="HAMAP-Rule" id="MF_02078"/>
    </source>
</evidence>
<feature type="transmembrane region" description="Helical" evidence="10">
    <location>
        <begin position="94"/>
        <end position="116"/>
    </location>
</feature>
<evidence type="ECO:0000256" key="8">
    <source>
        <dbReference type="ARBA" id="ARBA00060041"/>
    </source>
</evidence>
<evidence type="ECO:0000256" key="7">
    <source>
        <dbReference type="ARBA" id="ARBA00023136"/>
    </source>
</evidence>
<organism evidence="12 13">
    <name type="scientific">Lysobacter dokdonensis DS-58</name>
    <dbReference type="NCBI Taxonomy" id="1300345"/>
    <lineage>
        <taxon>Bacteria</taxon>
        <taxon>Pseudomonadati</taxon>
        <taxon>Pseudomonadota</taxon>
        <taxon>Gammaproteobacteria</taxon>
        <taxon>Lysobacterales</taxon>
        <taxon>Lysobacteraceae</taxon>
        <taxon>Noviluteimonas</taxon>
    </lineage>
</organism>
<accession>A0A0A2WJ24</accession>
<feature type="transmembrane region" description="Helical" evidence="10">
    <location>
        <begin position="316"/>
        <end position="340"/>
    </location>
</feature>
<evidence type="ECO:0000256" key="11">
    <source>
        <dbReference type="PIRNR" id="PIRNR002869"/>
    </source>
</evidence>
<keyword evidence="2 10" id="KW-1003">Cell membrane</keyword>
<keyword evidence="13" id="KW-1185">Reference proteome</keyword>
<keyword evidence="6 10" id="KW-1133">Transmembrane helix</keyword>
<feature type="transmembrane region" description="Helical" evidence="10">
    <location>
        <begin position="7"/>
        <end position="23"/>
    </location>
</feature>
<dbReference type="GO" id="GO:0009252">
    <property type="term" value="P:peptidoglycan biosynthetic process"/>
    <property type="evidence" value="ECO:0007669"/>
    <property type="project" value="UniProtKB-UniRule"/>
</dbReference>
<evidence type="ECO:0000256" key="6">
    <source>
        <dbReference type="ARBA" id="ARBA00022989"/>
    </source>
</evidence>
<dbReference type="STRING" id="1300345.LF41_2320"/>
<dbReference type="GO" id="GO:0008360">
    <property type="term" value="P:regulation of cell shape"/>
    <property type="evidence" value="ECO:0007669"/>
    <property type="project" value="UniProtKB-UniRule"/>
</dbReference>
<proteinExistence type="inferred from homology"/>
<sequence length="535" mass="57461">MTAPRMIRGLLSFGSMTMVSRVFGLVRDMVINAVFGANAMTDAFWVAFRIPNFMRRLFAEGSFSTAFVPVFTEIKEKRTHAELKELVSRTAGTLGGVLTIIVALGVIFAPQVTLLFSPGASDEPQKFALTVDLLRLTFPFLLFVSLTALAAGALNSFHRFGMPALTPVILNICMIAGAVWLSPMLDVPILALGWAILAAGVLQLLFQVPQLAKLDLLAMPKWGAKHPDVRKVMKLMVPTLFGSSVAQINLLLDTVIASLLIAGSQTWLSQADRFLELPLGVFGVALGTVILPALARHHVNTDRAGFSSALDWGLRTTLIIAVPAMLGLMLLCVPLVSTLFQHGAFTAFDTKMAALSVFGLAFGLPAFALVKVVLPAFYARQDTKTPVRAGVASLVANMVFNGLFLAVLYVLWVKPELKQGPVLHALAHTPGLHFALGLASAAASYLNLLLLWRWLRQAGVYERKPGWGKFLLRLGVACAAMTAALLLGLHVAPDFTQVAVATRIVWLAGLVGGGVAVYGIAMVAMGFRAADLREH</sequence>
<name>A0A0A2WJ24_9GAMM</name>
<dbReference type="eggNOG" id="COG0728">
    <property type="taxonomic scope" value="Bacteria"/>
</dbReference>
<evidence type="ECO:0000256" key="4">
    <source>
        <dbReference type="ARBA" id="ARBA00022960"/>
    </source>
</evidence>
<feature type="transmembrane region" description="Helical" evidence="10">
    <location>
        <begin position="504"/>
        <end position="527"/>
    </location>
</feature>
<evidence type="ECO:0000256" key="5">
    <source>
        <dbReference type="ARBA" id="ARBA00022984"/>
    </source>
</evidence>
<evidence type="ECO:0000313" key="13">
    <source>
        <dbReference type="Proteomes" id="UP000030518"/>
    </source>
</evidence>
<dbReference type="PIRSF" id="PIRSF002869">
    <property type="entry name" value="MviN"/>
    <property type="match status" value="1"/>
</dbReference>
<dbReference type="PRINTS" id="PR01806">
    <property type="entry name" value="VIRFACTRMVIN"/>
</dbReference>
<feature type="transmembrane region" description="Helical" evidence="10">
    <location>
        <begin position="391"/>
        <end position="412"/>
    </location>
</feature>
<keyword evidence="4 10" id="KW-0133">Cell shape</keyword>
<protein>
    <recommendedName>
        <fullName evidence="10">Probable lipid II flippase MurJ</fullName>
    </recommendedName>
</protein>
<dbReference type="InterPro" id="IPR051050">
    <property type="entry name" value="Lipid_II_flippase_MurJ/MviN"/>
</dbReference>
<dbReference type="PANTHER" id="PTHR47019">
    <property type="entry name" value="LIPID II FLIPPASE MURJ"/>
    <property type="match status" value="1"/>
</dbReference>
<dbReference type="PANTHER" id="PTHR47019:SF1">
    <property type="entry name" value="LIPID II FLIPPASE MURJ"/>
    <property type="match status" value="1"/>
</dbReference>
<dbReference type="OrthoDB" id="9816572at2"/>
<dbReference type="HAMAP" id="MF_02078">
    <property type="entry name" value="MurJ_MviN"/>
    <property type="match status" value="1"/>
</dbReference>
<keyword evidence="3 10" id="KW-0812">Transmembrane</keyword>
<keyword evidence="5 10" id="KW-0573">Peptidoglycan synthesis</keyword>
<dbReference type="Proteomes" id="UP000030518">
    <property type="component" value="Unassembled WGS sequence"/>
</dbReference>
<dbReference type="GO" id="GO:0071555">
    <property type="term" value="P:cell wall organization"/>
    <property type="evidence" value="ECO:0007669"/>
    <property type="project" value="UniProtKB-UniRule"/>
</dbReference>
<dbReference type="AlphaFoldDB" id="A0A0A2WJ24"/>
<dbReference type="PATRIC" id="fig|1300345.3.peg.896"/>
<dbReference type="GO" id="GO:0034204">
    <property type="term" value="P:lipid translocation"/>
    <property type="evidence" value="ECO:0007669"/>
    <property type="project" value="TreeGrafter"/>
</dbReference>
<feature type="transmembrane region" description="Helical" evidence="10">
    <location>
        <begin position="29"/>
        <end position="48"/>
    </location>
</feature>
<evidence type="ECO:0000256" key="9">
    <source>
        <dbReference type="ARBA" id="ARBA00061532"/>
    </source>
</evidence>
<evidence type="ECO:0000256" key="3">
    <source>
        <dbReference type="ARBA" id="ARBA00022692"/>
    </source>
</evidence>
<evidence type="ECO:0000256" key="2">
    <source>
        <dbReference type="ARBA" id="ARBA00022475"/>
    </source>
</evidence>
<gene>
    <name evidence="10" type="primary">murJ</name>
    <name evidence="12" type="ORF">LF41_2320</name>
</gene>
<comment type="function">
    <text evidence="8 10 11">Involved in peptidoglycan biosynthesis. Transports lipid-linked peptidoglycan precursors from the inner to the outer leaflet of the cytoplasmic membrane.</text>
</comment>
<keyword evidence="10 11" id="KW-0961">Cell wall biogenesis/degradation</keyword>
<keyword evidence="7 10" id="KW-0472">Membrane</keyword>
<feature type="transmembrane region" description="Helical" evidence="10">
    <location>
        <begin position="432"/>
        <end position="450"/>
    </location>
</feature>
<comment type="subcellular location">
    <subcellularLocation>
        <location evidence="10">Cell inner membrane</location>
        <topology evidence="10">Multi-pass membrane protein</topology>
    </subcellularLocation>
    <subcellularLocation>
        <location evidence="1">Cell membrane</location>
        <topology evidence="1">Multi-pass membrane protein</topology>
    </subcellularLocation>
</comment>
<dbReference type="EMBL" id="JRKJ01000005">
    <property type="protein sequence ID" value="KGQ19818.1"/>
    <property type="molecule type" value="Genomic_DNA"/>
</dbReference>
<feature type="transmembrane region" description="Helical" evidence="10">
    <location>
        <begin position="274"/>
        <end position="295"/>
    </location>
</feature>
<evidence type="ECO:0000313" key="12">
    <source>
        <dbReference type="EMBL" id="KGQ19818.1"/>
    </source>
</evidence>